<keyword evidence="2" id="KW-1133">Transmembrane helix</keyword>
<accession>A0ABQ6JRD7</accession>
<feature type="region of interest" description="Disordered" evidence="1">
    <location>
        <begin position="223"/>
        <end position="245"/>
    </location>
</feature>
<feature type="transmembrane region" description="Helical" evidence="2">
    <location>
        <begin position="26"/>
        <end position="50"/>
    </location>
</feature>
<dbReference type="EMBL" id="BSVA01000001">
    <property type="protein sequence ID" value="GMA90853.1"/>
    <property type="molecule type" value="Genomic_DNA"/>
</dbReference>
<sequence>MFKVQSCGGLLCVTPRLIWTRRIAQLLVGLFLYGIAIAMMVRAGIGVAPWDVLTQGLNRQTGISFGLLTVIIGAVVLLLWIPIRQKPGVGTVLNVLLIGPAADVGLAVIPQQHEPVLQGLLFVAGLALLAVATGLYIGARLGPGPRDGLMTGIHQRWGWKLWIVRTGIEVTVLTVGWLLGGQVGIGTLAFALLVGPMVGVTLPLLTVPLPRVGASPAAPAAEAAAAPESAAAPEVAPESAGEVTA</sequence>
<dbReference type="Pfam" id="PF19700">
    <property type="entry name" value="DUF6198"/>
    <property type="match status" value="1"/>
</dbReference>
<dbReference type="PANTHER" id="PTHR40078">
    <property type="entry name" value="INTEGRAL MEMBRANE PROTEIN-RELATED"/>
    <property type="match status" value="1"/>
</dbReference>
<reference evidence="4" key="1">
    <citation type="journal article" date="2019" name="Int. J. Syst. Evol. Microbiol.">
        <title>The Global Catalogue of Microorganisms (GCM) 10K type strain sequencing project: providing services to taxonomists for standard genome sequencing and annotation.</title>
        <authorList>
            <consortium name="The Broad Institute Genomics Platform"/>
            <consortium name="The Broad Institute Genome Sequencing Center for Infectious Disease"/>
            <person name="Wu L."/>
            <person name="Ma J."/>
        </authorList>
    </citation>
    <scope>NUCLEOTIDE SEQUENCE [LARGE SCALE GENOMIC DNA]</scope>
    <source>
        <strain evidence="4">NBRC 108755</strain>
    </source>
</reference>
<name>A0ABQ6JRD7_9MICO</name>
<dbReference type="InterPro" id="IPR038750">
    <property type="entry name" value="YczE/YyaS-like"/>
</dbReference>
<dbReference type="Proteomes" id="UP001157069">
    <property type="component" value="Unassembled WGS sequence"/>
</dbReference>
<feature type="transmembrane region" description="Helical" evidence="2">
    <location>
        <begin position="116"/>
        <end position="138"/>
    </location>
</feature>
<feature type="transmembrane region" description="Helical" evidence="2">
    <location>
        <begin position="159"/>
        <end position="179"/>
    </location>
</feature>
<evidence type="ECO:0000256" key="1">
    <source>
        <dbReference type="SAM" id="MobiDB-lite"/>
    </source>
</evidence>
<proteinExistence type="predicted"/>
<gene>
    <name evidence="3" type="ORF">GCM10025869_13820</name>
</gene>
<evidence type="ECO:0000313" key="3">
    <source>
        <dbReference type="EMBL" id="GMA90853.1"/>
    </source>
</evidence>
<dbReference type="PANTHER" id="PTHR40078:SF1">
    <property type="entry name" value="INTEGRAL MEMBRANE PROTEIN"/>
    <property type="match status" value="1"/>
</dbReference>
<protein>
    <submittedName>
        <fullName evidence="3">Membrane protein</fullName>
    </submittedName>
</protein>
<keyword evidence="2" id="KW-0472">Membrane</keyword>
<feature type="transmembrane region" description="Helical" evidence="2">
    <location>
        <begin position="88"/>
        <end position="110"/>
    </location>
</feature>
<keyword evidence="2" id="KW-0812">Transmembrane</keyword>
<feature type="transmembrane region" description="Helical" evidence="2">
    <location>
        <begin position="185"/>
        <end position="205"/>
    </location>
</feature>
<feature type="transmembrane region" description="Helical" evidence="2">
    <location>
        <begin position="62"/>
        <end position="81"/>
    </location>
</feature>
<keyword evidence="4" id="KW-1185">Reference proteome</keyword>
<evidence type="ECO:0000313" key="4">
    <source>
        <dbReference type="Proteomes" id="UP001157069"/>
    </source>
</evidence>
<organism evidence="3 4">
    <name type="scientific">Homoserinibacter gongjuensis</name>
    <dbReference type="NCBI Taxonomy" id="1162968"/>
    <lineage>
        <taxon>Bacteria</taxon>
        <taxon>Bacillati</taxon>
        <taxon>Actinomycetota</taxon>
        <taxon>Actinomycetes</taxon>
        <taxon>Micrococcales</taxon>
        <taxon>Microbacteriaceae</taxon>
        <taxon>Homoserinibacter</taxon>
    </lineage>
</organism>
<comment type="caution">
    <text evidence="3">The sequence shown here is derived from an EMBL/GenBank/DDBJ whole genome shotgun (WGS) entry which is preliminary data.</text>
</comment>
<evidence type="ECO:0000256" key="2">
    <source>
        <dbReference type="SAM" id="Phobius"/>
    </source>
</evidence>